<keyword evidence="1" id="KW-1133">Transmembrane helix</keyword>
<organism evidence="2 3">
    <name type="scientific">Hydra vulgaris</name>
    <name type="common">Hydra</name>
    <name type="synonym">Hydra attenuata</name>
    <dbReference type="NCBI Taxonomy" id="6087"/>
    <lineage>
        <taxon>Eukaryota</taxon>
        <taxon>Metazoa</taxon>
        <taxon>Cnidaria</taxon>
        <taxon>Hydrozoa</taxon>
        <taxon>Hydroidolina</taxon>
        <taxon>Anthoathecata</taxon>
        <taxon>Aplanulata</taxon>
        <taxon>Hydridae</taxon>
        <taxon>Hydra</taxon>
    </lineage>
</organism>
<gene>
    <name evidence="3" type="primary">LOC136091195</name>
</gene>
<evidence type="ECO:0000313" key="3">
    <source>
        <dbReference type="RefSeq" id="XP_065674293.1"/>
    </source>
</evidence>
<dbReference type="PANTHER" id="PTHR16165">
    <property type="entry name" value="NXPE FAMILY MEMBER"/>
    <property type="match status" value="1"/>
</dbReference>
<dbReference type="PANTHER" id="PTHR16165:SF5">
    <property type="entry name" value="NXPE FAMILY MEMBER 3"/>
    <property type="match status" value="1"/>
</dbReference>
<dbReference type="GeneID" id="136091195"/>
<sequence length="417" mass="48469">MEIFKVILFFTKKNYIVIVFVLLLCSIWHFTVNNNISKFPGFKVFKNLTFQCPSNKTDIKNCKINITMNSPGSKCYVFIESLNSCNISKHYGGDFWWMKIIGPTSFNVPLIDGNNGFYYQEFFLKLEGVYVVSLMLEFSNYDGLKDPPKDWFKKGDYQGRRQNEDYFGRNYDYILETKKFEFVVSKGTVPSNDEQLQGWHFQPFCVINNAHGSWINDKYVTVNAKTDSNPKHELLLRSLAQKSKKNTVLKKTMWMYGDSLTRQFFIDMKSTEICSEFNCQLTNTWTYPLTNENPAQQPFDDKDFNQSKFLDHIKEVIMNPLMMSNNSVLVINFGLHILKNINMSQAEKLLNGFIDMVYEIKINNVLSFPKIVWKTTTPAYIEIFLKSQGMNNLERHLIKQAGPAQGLYESCICSALQ</sequence>
<proteinExistence type="predicted"/>
<keyword evidence="1" id="KW-0472">Membrane</keyword>
<protein>
    <submittedName>
        <fullName evidence="3">Uncharacterized protein LOC136091195</fullName>
    </submittedName>
</protein>
<keyword evidence="2" id="KW-1185">Reference proteome</keyword>
<name>A0ABM4DIG6_HYDVU</name>
<evidence type="ECO:0000256" key="1">
    <source>
        <dbReference type="SAM" id="Phobius"/>
    </source>
</evidence>
<dbReference type="RefSeq" id="XP_065674293.1">
    <property type="nucleotide sequence ID" value="XM_065818221.1"/>
</dbReference>
<evidence type="ECO:0000313" key="2">
    <source>
        <dbReference type="Proteomes" id="UP001652625"/>
    </source>
</evidence>
<feature type="transmembrane region" description="Helical" evidence="1">
    <location>
        <begin position="12"/>
        <end position="30"/>
    </location>
</feature>
<keyword evidence="1" id="KW-0812">Transmembrane</keyword>
<reference evidence="3" key="1">
    <citation type="submission" date="2025-08" db="UniProtKB">
        <authorList>
            <consortium name="RefSeq"/>
        </authorList>
    </citation>
    <scope>IDENTIFICATION</scope>
</reference>
<dbReference type="Proteomes" id="UP001652625">
    <property type="component" value="Chromosome 14"/>
</dbReference>
<accession>A0ABM4DIG6</accession>